<dbReference type="Gene3D" id="3.90.1150.10">
    <property type="entry name" value="Aspartate Aminotransferase, domain 1"/>
    <property type="match status" value="1"/>
</dbReference>
<accession>A0A1I2TBL8</accession>
<feature type="modified residue" description="N6-(pyridoxal phosphate)lysine" evidence="3">
    <location>
        <position position="197"/>
    </location>
</feature>
<dbReference type="GO" id="GO:0000271">
    <property type="term" value="P:polysaccharide biosynthetic process"/>
    <property type="evidence" value="ECO:0007669"/>
    <property type="project" value="TreeGrafter"/>
</dbReference>
<dbReference type="AlphaFoldDB" id="A0A1I2TBL8"/>
<sequence length="409" mass="45184">MKIPFSPPFVDDDVLKEVADTLRSGWITTGPKVKALEQEINKLTGCQQTLCVNSWTSGAILTLKWLGVKAGDEVIVPAYTYAATALSVIHCGATPILVDVLPDFNIDPAAVAKAITAKTKAIIAVDIAGLMCDYDRLKEIVSAPEALAQFNAESDVQQKMGRVMVIADAAHSIGAKYKHLNSGVCADVNIFSMHAVKNITTAEGGAISLHLPASFNAQEVYELMRLWSLNGQTKDAFSKSNGSGWRYDILFDGLKVNMPDICAAIGLAQIKKYNHNLIVERKRIAQQYEAYFTSRSWAQLPILKDEHRETCYHLYALRIVGITEIERDEMIAHIVKLGVAVNVHFLPLPMLTTFKNKGFDIKDFPVSYDNYAREISLPIYPQLTTEQVNFICSAVEDSYHTVKASEKIA</sequence>
<dbReference type="RefSeq" id="WP_090991783.1">
    <property type="nucleotide sequence ID" value="NZ_FOPP01000001.1"/>
</dbReference>
<protein>
    <submittedName>
        <fullName evidence="5">dTDP-4-amino-4,6-dideoxygalactose transaminase</fullName>
    </submittedName>
</protein>
<keyword evidence="6" id="KW-1185">Reference proteome</keyword>
<dbReference type="OrthoDB" id="9804264at2"/>
<proteinExistence type="inferred from homology"/>
<dbReference type="GO" id="GO:0008483">
    <property type="term" value="F:transaminase activity"/>
    <property type="evidence" value="ECO:0007669"/>
    <property type="project" value="TreeGrafter"/>
</dbReference>
<organism evidence="5 6">
    <name type="scientific">Pedobacter insulae</name>
    <dbReference type="NCBI Taxonomy" id="414048"/>
    <lineage>
        <taxon>Bacteria</taxon>
        <taxon>Pseudomonadati</taxon>
        <taxon>Bacteroidota</taxon>
        <taxon>Sphingobacteriia</taxon>
        <taxon>Sphingobacteriales</taxon>
        <taxon>Sphingobacteriaceae</taxon>
        <taxon>Pedobacter</taxon>
    </lineage>
</organism>
<dbReference type="STRING" id="414048.SAMN04489864_101302"/>
<dbReference type="Proteomes" id="UP000199666">
    <property type="component" value="Unassembled WGS sequence"/>
</dbReference>
<keyword evidence="3 4" id="KW-0663">Pyridoxal phosphate</keyword>
<evidence type="ECO:0000256" key="3">
    <source>
        <dbReference type="PIRSR" id="PIRSR000390-2"/>
    </source>
</evidence>
<dbReference type="Pfam" id="PF01041">
    <property type="entry name" value="DegT_DnrJ_EryC1"/>
    <property type="match status" value="1"/>
</dbReference>
<dbReference type="PANTHER" id="PTHR30244:SF34">
    <property type="entry name" value="DTDP-4-AMINO-4,6-DIDEOXYGALACTOSE TRANSAMINASE"/>
    <property type="match status" value="1"/>
</dbReference>
<dbReference type="SUPFAM" id="SSF53383">
    <property type="entry name" value="PLP-dependent transferases"/>
    <property type="match status" value="1"/>
</dbReference>
<evidence type="ECO:0000313" key="5">
    <source>
        <dbReference type="EMBL" id="SFG62208.1"/>
    </source>
</evidence>
<evidence type="ECO:0000256" key="4">
    <source>
        <dbReference type="RuleBase" id="RU004508"/>
    </source>
</evidence>
<dbReference type="GO" id="GO:0030170">
    <property type="term" value="F:pyridoxal phosphate binding"/>
    <property type="evidence" value="ECO:0007669"/>
    <property type="project" value="TreeGrafter"/>
</dbReference>
<evidence type="ECO:0000256" key="1">
    <source>
        <dbReference type="ARBA" id="ARBA00037999"/>
    </source>
</evidence>
<dbReference type="PIRSF" id="PIRSF000390">
    <property type="entry name" value="PLP_StrS"/>
    <property type="match status" value="1"/>
</dbReference>
<dbReference type="InterPro" id="IPR015421">
    <property type="entry name" value="PyrdxlP-dep_Trfase_major"/>
</dbReference>
<dbReference type="CDD" id="cd00616">
    <property type="entry name" value="AHBA_syn"/>
    <property type="match status" value="1"/>
</dbReference>
<dbReference type="InterPro" id="IPR015422">
    <property type="entry name" value="PyrdxlP-dep_Trfase_small"/>
</dbReference>
<dbReference type="PANTHER" id="PTHR30244">
    <property type="entry name" value="TRANSAMINASE"/>
    <property type="match status" value="1"/>
</dbReference>
<dbReference type="InterPro" id="IPR000653">
    <property type="entry name" value="DegT/StrS_aminotransferase"/>
</dbReference>
<evidence type="ECO:0000313" key="6">
    <source>
        <dbReference type="Proteomes" id="UP000199666"/>
    </source>
</evidence>
<comment type="similarity">
    <text evidence="1 4">Belongs to the DegT/DnrJ/EryC1 family.</text>
</comment>
<dbReference type="InterPro" id="IPR015424">
    <property type="entry name" value="PyrdxlP-dep_Trfase"/>
</dbReference>
<gene>
    <name evidence="5" type="ORF">SAMN04489864_101302</name>
</gene>
<name>A0A1I2TBL8_9SPHI</name>
<dbReference type="Gene3D" id="3.40.640.10">
    <property type="entry name" value="Type I PLP-dependent aspartate aminotransferase-like (Major domain)"/>
    <property type="match status" value="1"/>
</dbReference>
<feature type="active site" description="Proton acceptor" evidence="2">
    <location>
        <position position="197"/>
    </location>
</feature>
<reference evidence="5 6" key="1">
    <citation type="submission" date="2016-10" db="EMBL/GenBank/DDBJ databases">
        <authorList>
            <person name="de Groot N.N."/>
        </authorList>
    </citation>
    <scope>NUCLEOTIDE SEQUENCE [LARGE SCALE GENOMIC DNA]</scope>
    <source>
        <strain evidence="5 6">DSM 18684</strain>
    </source>
</reference>
<dbReference type="EMBL" id="FOPP01000001">
    <property type="protein sequence ID" value="SFG62208.1"/>
    <property type="molecule type" value="Genomic_DNA"/>
</dbReference>
<evidence type="ECO:0000256" key="2">
    <source>
        <dbReference type="PIRSR" id="PIRSR000390-1"/>
    </source>
</evidence>